<dbReference type="InterPro" id="IPR006321">
    <property type="entry name" value="PilT/PilU"/>
</dbReference>
<dbReference type="GO" id="GO:0005524">
    <property type="term" value="F:ATP binding"/>
    <property type="evidence" value="ECO:0007669"/>
    <property type="project" value="InterPro"/>
</dbReference>
<comment type="caution">
    <text evidence="3">The sequence shown here is derived from an EMBL/GenBank/DDBJ whole genome shotgun (WGS) entry which is preliminary data.</text>
</comment>
<dbReference type="AlphaFoldDB" id="A0A398D8L5"/>
<dbReference type="EMBL" id="QXIU01000190">
    <property type="protein sequence ID" value="RIE08797.1"/>
    <property type="molecule type" value="Genomic_DNA"/>
</dbReference>
<protein>
    <submittedName>
        <fullName evidence="3">Type IV pilus twitching motility protein PilT</fullName>
    </submittedName>
</protein>
<dbReference type="Proteomes" id="UP000266489">
    <property type="component" value="Unassembled WGS sequence"/>
</dbReference>
<dbReference type="PANTHER" id="PTHR30486:SF16">
    <property type="entry name" value="TWITCHING MOTILITY PROTEIN PILT"/>
    <property type="match status" value="1"/>
</dbReference>
<dbReference type="RefSeq" id="WP_119120255.1">
    <property type="nucleotide sequence ID" value="NZ_QXIU01000190.1"/>
</dbReference>
<dbReference type="InterPro" id="IPR001482">
    <property type="entry name" value="T2SS/T4SS_dom"/>
</dbReference>
<accession>A0A398D8L5</accession>
<evidence type="ECO:0000256" key="1">
    <source>
        <dbReference type="ARBA" id="ARBA00006611"/>
    </source>
</evidence>
<reference evidence="3 4" key="1">
    <citation type="submission" date="2018-09" db="EMBL/GenBank/DDBJ databases">
        <title>Discovery and Ecogenomic Context for Candidatus Cryosericales, a Global Caldiserica Order Active in Thawing Permafrost.</title>
        <authorList>
            <person name="Martinez M.A."/>
            <person name="Woodcroft B.J."/>
            <person name="Ignacio Espinoza J.C."/>
            <person name="Zayed A."/>
            <person name="Singleton C.M."/>
            <person name="Boyd J."/>
            <person name="Li Y.-F."/>
            <person name="Purvine S."/>
            <person name="Maughan H."/>
            <person name="Hodgkins S.B."/>
            <person name="Anderson D."/>
            <person name="Sederholm M."/>
            <person name="Temperton B."/>
            <person name="Saleska S.R."/>
            <person name="Tyson G.W."/>
            <person name="Rich V.I."/>
        </authorList>
    </citation>
    <scope>NUCLEOTIDE SEQUENCE [LARGE SCALE GENOMIC DNA]</scope>
    <source>
        <strain evidence="3 4">SMC5</strain>
    </source>
</reference>
<dbReference type="Gene3D" id="3.40.50.300">
    <property type="entry name" value="P-loop containing nucleotide triphosphate hydrolases"/>
    <property type="match status" value="1"/>
</dbReference>
<name>A0A398D8L5_9BACT</name>
<organism evidence="3 4">
    <name type="scientific">Candidatus Cryosericum odellii</name>
    <dbReference type="NCBI Taxonomy" id="2290917"/>
    <lineage>
        <taxon>Bacteria</taxon>
        <taxon>Pseudomonadati</taxon>
        <taxon>Caldisericota/Cryosericota group</taxon>
        <taxon>Candidatus Cryosericota</taxon>
        <taxon>Candidatus Cryosericia</taxon>
        <taxon>Candidatus Cryosericales</taxon>
        <taxon>Candidatus Cryosericaceae</taxon>
        <taxon>Candidatus Cryosericum</taxon>
    </lineage>
</organism>
<dbReference type="NCBIfam" id="TIGR01420">
    <property type="entry name" value="pilT_fam"/>
    <property type="match status" value="1"/>
</dbReference>
<dbReference type="Gene3D" id="3.30.450.90">
    <property type="match status" value="1"/>
</dbReference>
<comment type="similarity">
    <text evidence="1">Belongs to the GSP E family.</text>
</comment>
<evidence type="ECO:0000313" key="4">
    <source>
        <dbReference type="Proteomes" id="UP000266489"/>
    </source>
</evidence>
<dbReference type="Pfam" id="PF00437">
    <property type="entry name" value="T2SSE"/>
    <property type="match status" value="1"/>
</dbReference>
<dbReference type="PANTHER" id="PTHR30486">
    <property type="entry name" value="TWITCHING MOTILITY PROTEIN PILT"/>
    <property type="match status" value="1"/>
</dbReference>
<dbReference type="OrthoDB" id="9808272at2"/>
<sequence length="352" mass="39310">MDLETILKVATEKNATDIHLQAGLPPILRIQKKLVALGTEKLSPERVEELLFPIMTDHQKVLFKQNMEEDFSYGVKGLARFRINVFRQRETMAAALRKIPYDIPALESLGLPPAAFTFPKLNRGFVLVTGPTGHGKSTTLASIVERINQERQAHIVTLEDPIEYLFQHKQSIVVQRELGTDTQSFANALRSALREDPDVIMVGEMRDFDTIGAALTAAETGHLVFATLHTNSAAQTIDRIVDVFPPFQQQQVKVQLANVLSAVMTQQLMVRKDGDGLVLAAEVMLATPAIKNLIREGKTYQIQSVLQTSTAMGMMTMDQSLKALYERDVISYEDTIEHAFDPKELQRLLGRS</sequence>
<dbReference type="SUPFAM" id="SSF52540">
    <property type="entry name" value="P-loop containing nucleoside triphosphate hydrolases"/>
    <property type="match status" value="1"/>
</dbReference>
<dbReference type="InterPro" id="IPR027417">
    <property type="entry name" value="P-loop_NTPase"/>
</dbReference>
<proteinExistence type="inferred from homology"/>
<gene>
    <name evidence="3" type="ORF">SMC5_07725</name>
</gene>
<dbReference type="CDD" id="cd01131">
    <property type="entry name" value="PilT"/>
    <property type="match status" value="1"/>
</dbReference>
<evidence type="ECO:0000313" key="3">
    <source>
        <dbReference type="EMBL" id="RIE08797.1"/>
    </source>
</evidence>
<dbReference type="InterPro" id="IPR050921">
    <property type="entry name" value="T4SS_GSP_E_ATPase"/>
</dbReference>
<dbReference type="GO" id="GO:0016887">
    <property type="term" value="F:ATP hydrolysis activity"/>
    <property type="evidence" value="ECO:0007669"/>
    <property type="project" value="InterPro"/>
</dbReference>
<feature type="domain" description="Bacterial type II secretion system protein E" evidence="2">
    <location>
        <begin position="193"/>
        <end position="207"/>
    </location>
</feature>
<dbReference type="PROSITE" id="PS00662">
    <property type="entry name" value="T2SP_E"/>
    <property type="match status" value="1"/>
</dbReference>
<evidence type="ECO:0000259" key="2">
    <source>
        <dbReference type="PROSITE" id="PS00662"/>
    </source>
</evidence>